<protein>
    <submittedName>
        <fullName evidence="1">Uncharacterized protein</fullName>
    </submittedName>
</protein>
<gene>
    <name evidence="1" type="ORF">LIER_38929</name>
</gene>
<reference evidence="1 2" key="1">
    <citation type="submission" date="2024-01" db="EMBL/GenBank/DDBJ databases">
        <title>The complete chloroplast genome sequence of Lithospermum erythrorhizon: insights into the phylogenetic relationship among Boraginaceae species and the maternal lineages of purple gromwells.</title>
        <authorList>
            <person name="Okada T."/>
            <person name="Watanabe K."/>
        </authorList>
    </citation>
    <scope>NUCLEOTIDE SEQUENCE [LARGE SCALE GENOMIC DNA]</scope>
</reference>
<evidence type="ECO:0000313" key="2">
    <source>
        <dbReference type="Proteomes" id="UP001454036"/>
    </source>
</evidence>
<keyword evidence="2" id="KW-1185">Reference proteome</keyword>
<sequence length="206" mass="23268">MCGTKGSALLYHDRRQHPLFRRAKVTKPSADEFVVPVEKVTQPAVSVTKKPSMVPEKRHAPTEERPRLFTAKRLKSIAHKMPRSEILDLTEDPPSSTIPSQEWPKDCFGLNPSTSESFLEEESDFAPKAKSGYSVTFLTLPYTLPGGFRVNKESNIWKKSDAFRASRPLLLERIKKDYDSIRDPLEIHGAVACHLIKVASSLYFTL</sequence>
<dbReference type="EMBL" id="BAABME010020245">
    <property type="protein sequence ID" value="GAA0159835.1"/>
    <property type="molecule type" value="Genomic_DNA"/>
</dbReference>
<name>A0AAV3Q7A9_LITER</name>
<comment type="caution">
    <text evidence="1">The sequence shown here is derived from an EMBL/GenBank/DDBJ whole genome shotgun (WGS) entry which is preliminary data.</text>
</comment>
<organism evidence="1 2">
    <name type="scientific">Lithospermum erythrorhizon</name>
    <name type="common">Purple gromwell</name>
    <name type="synonym">Lithospermum officinale var. erythrorhizon</name>
    <dbReference type="NCBI Taxonomy" id="34254"/>
    <lineage>
        <taxon>Eukaryota</taxon>
        <taxon>Viridiplantae</taxon>
        <taxon>Streptophyta</taxon>
        <taxon>Embryophyta</taxon>
        <taxon>Tracheophyta</taxon>
        <taxon>Spermatophyta</taxon>
        <taxon>Magnoliopsida</taxon>
        <taxon>eudicotyledons</taxon>
        <taxon>Gunneridae</taxon>
        <taxon>Pentapetalae</taxon>
        <taxon>asterids</taxon>
        <taxon>lamiids</taxon>
        <taxon>Boraginales</taxon>
        <taxon>Boraginaceae</taxon>
        <taxon>Boraginoideae</taxon>
        <taxon>Lithospermeae</taxon>
        <taxon>Lithospermum</taxon>
    </lineage>
</organism>
<dbReference type="AlphaFoldDB" id="A0AAV3Q7A9"/>
<dbReference type="Proteomes" id="UP001454036">
    <property type="component" value="Unassembled WGS sequence"/>
</dbReference>
<accession>A0AAV3Q7A9</accession>
<proteinExistence type="predicted"/>
<evidence type="ECO:0000313" key="1">
    <source>
        <dbReference type="EMBL" id="GAA0159835.1"/>
    </source>
</evidence>